<keyword evidence="8" id="KW-0482">Metalloprotease</keyword>
<evidence type="ECO:0000313" key="14">
    <source>
        <dbReference type="EMBL" id="AUM75432.1"/>
    </source>
</evidence>
<keyword evidence="9" id="KW-0961">Cell wall biogenesis/degradation</keyword>
<dbReference type="KEGG" id="paru:CYR75_00290"/>
<dbReference type="RefSeq" id="WP_101500774.1">
    <property type="nucleotide sequence ID" value="NZ_CP025583.1"/>
</dbReference>
<dbReference type="InterPro" id="IPR009045">
    <property type="entry name" value="Zn_M74/Hedgehog-like"/>
</dbReference>
<dbReference type="PANTHER" id="PTHR37425:SF1">
    <property type="entry name" value="OUTER MEMBRANE PROTEIN"/>
    <property type="match status" value="1"/>
</dbReference>
<evidence type="ECO:0000256" key="11">
    <source>
        <dbReference type="ARBA" id="ARBA00093666"/>
    </source>
</evidence>
<keyword evidence="4" id="KW-0479">Metal-binding</keyword>
<dbReference type="Gene3D" id="3.30.1380.10">
    <property type="match status" value="1"/>
</dbReference>
<dbReference type="SUPFAM" id="SSF55166">
    <property type="entry name" value="Hedgehog/DD-peptidase"/>
    <property type="match status" value="1"/>
</dbReference>
<evidence type="ECO:0000256" key="7">
    <source>
        <dbReference type="ARBA" id="ARBA00022833"/>
    </source>
</evidence>
<keyword evidence="12" id="KW-0812">Transmembrane</keyword>
<keyword evidence="7" id="KW-0862">Zinc</keyword>
<evidence type="ECO:0000256" key="6">
    <source>
        <dbReference type="ARBA" id="ARBA00022801"/>
    </source>
</evidence>
<comment type="similarity">
    <text evidence="10">Belongs to the peptidase M15 family.</text>
</comment>
<dbReference type="EMBL" id="CP025583">
    <property type="protein sequence ID" value="AUM75432.1"/>
    <property type="molecule type" value="Genomic_DNA"/>
</dbReference>
<evidence type="ECO:0000256" key="1">
    <source>
        <dbReference type="ARBA" id="ARBA00001947"/>
    </source>
</evidence>
<dbReference type="InterPro" id="IPR010275">
    <property type="entry name" value="MepK"/>
</dbReference>
<dbReference type="Pfam" id="PF08291">
    <property type="entry name" value="Peptidase_M15_3"/>
    <property type="match status" value="1"/>
</dbReference>
<keyword evidence="6" id="KW-0378">Hydrolase</keyword>
<evidence type="ECO:0000256" key="9">
    <source>
        <dbReference type="ARBA" id="ARBA00023316"/>
    </source>
</evidence>
<sequence length="222" mass="24471">MTYYQHWKNVPERLWRWPDFSPAEIACRGTGKLLVNEDALDKLQALRRALGRPIIINSGYRSPEHNKRVGGAAKSMHLEGRAFDISMANHDPGEFIRAARAAGFTGTGTYPRSNFVHVDTGSPRGWGEPFPSRPSRFAIDTIPAPDRLSEDKALRAAGIAGVGTVAATGTELAQQALAETQEALAPLLPWISNARWLFMTLAMAGVALVVWTRIQDWQRGRP</sequence>
<protein>
    <recommendedName>
        <fullName evidence="11">Murein endopeptidase K</fullName>
    </recommendedName>
</protein>
<evidence type="ECO:0000256" key="4">
    <source>
        <dbReference type="ARBA" id="ARBA00022723"/>
    </source>
</evidence>
<dbReference type="AlphaFoldDB" id="A0A2K9MIX8"/>
<comment type="cofactor">
    <cofactor evidence="1">
        <name>Zn(2+)</name>
        <dbReference type="ChEBI" id="CHEBI:29105"/>
    </cofactor>
</comment>
<proteinExistence type="inferred from homology"/>
<reference evidence="15" key="1">
    <citation type="submission" date="2017-12" db="EMBL/GenBank/DDBJ databases">
        <title>Genomic analysis of Paracoccus sp. CBA4604.</title>
        <authorList>
            <person name="Roh S.W."/>
            <person name="Kim J.Y."/>
            <person name="Kim J.S."/>
        </authorList>
    </citation>
    <scope>NUCLEOTIDE SEQUENCE [LARGE SCALE GENOMIC DNA]</scope>
    <source>
        <strain evidence="15">CBA4604</strain>
    </source>
</reference>
<dbReference type="GO" id="GO:0046872">
    <property type="term" value="F:metal ion binding"/>
    <property type="evidence" value="ECO:0007669"/>
    <property type="project" value="UniProtKB-KW"/>
</dbReference>
<organism evidence="14 15">
    <name type="scientific">Paracoccus jeotgali</name>
    <dbReference type="NCBI Taxonomy" id="2065379"/>
    <lineage>
        <taxon>Bacteria</taxon>
        <taxon>Pseudomonadati</taxon>
        <taxon>Pseudomonadota</taxon>
        <taxon>Alphaproteobacteria</taxon>
        <taxon>Rhodobacterales</taxon>
        <taxon>Paracoccaceae</taxon>
        <taxon>Paracoccus</taxon>
    </lineage>
</organism>
<evidence type="ECO:0000256" key="8">
    <source>
        <dbReference type="ARBA" id="ARBA00023049"/>
    </source>
</evidence>
<dbReference type="OrthoDB" id="7618790at2"/>
<name>A0A2K9MIX8_9RHOB</name>
<keyword evidence="5" id="KW-0732">Signal</keyword>
<keyword evidence="15" id="KW-1185">Reference proteome</keyword>
<dbReference type="GO" id="GO:0008237">
    <property type="term" value="F:metallopeptidase activity"/>
    <property type="evidence" value="ECO:0007669"/>
    <property type="project" value="UniProtKB-KW"/>
</dbReference>
<evidence type="ECO:0000256" key="10">
    <source>
        <dbReference type="ARBA" id="ARBA00093448"/>
    </source>
</evidence>
<keyword evidence="3" id="KW-0645">Protease</keyword>
<dbReference type="InterPro" id="IPR013230">
    <property type="entry name" value="Peptidase_M15A_C"/>
</dbReference>
<evidence type="ECO:0000256" key="5">
    <source>
        <dbReference type="ARBA" id="ARBA00022729"/>
    </source>
</evidence>
<evidence type="ECO:0000313" key="15">
    <source>
        <dbReference type="Proteomes" id="UP000234882"/>
    </source>
</evidence>
<dbReference type="Proteomes" id="UP000234882">
    <property type="component" value="Chromosome"/>
</dbReference>
<evidence type="ECO:0000256" key="3">
    <source>
        <dbReference type="ARBA" id="ARBA00022670"/>
    </source>
</evidence>
<accession>A0A2K9MIX8</accession>
<evidence type="ECO:0000259" key="13">
    <source>
        <dbReference type="Pfam" id="PF08291"/>
    </source>
</evidence>
<feature type="transmembrane region" description="Helical" evidence="12">
    <location>
        <begin position="196"/>
        <end position="214"/>
    </location>
</feature>
<evidence type="ECO:0000256" key="12">
    <source>
        <dbReference type="SAM" id="Phobius"/>
    </source>
</evidence>
<feature type="domain" description="Peptidase M15A C-terminal" evidence="13">
    <location>
        <begin position="20"/>
        <end position="119"/>
    </location>
</feature>
<gene>
    <name evidence="14" type="ORF">CYR75_00290</name>
</gene>
<evidence type="ECO:0000256" key="2">
    <source>
        <dbReference type="ARBA" id="ARBA00004776"/>
    </source>
</evidence>
<comment type="pathway">
    <text evidence="2">Cell wall biogenesis; cell wall polysaccharide biosynthesis.</text>
</comment>
<keyword evidence="12" id="KW-0472">Membrane</keyword>
<dbReference type="GO" id="GO:0006508">
    <property type="term" value="P:proteolysis"/>
    <property type="evidence" value="ECO:0007669"/>
    <property type="project" value="UniProtKB-KW"/>
</dbReference>
<dbReference type="PANTHER" id="PTHR37425">
    <property type="match status" value="1"/>
</dbReference>
<keyword evidence="12" id="KW-1133">Transmembrane helix</keyword>
<dbReference type="GO" id="GO:0071555">
    <property type="term" value="P:cell wall organization"/>
    <property type="evidence" value="ECO:0007669"/>
    <property type="project" value="UniProtKB-KW"/>
</dbReference>